<evidence type="ECO:0000256" key="3">
    <source>
        <dbReference type="SAM" id="Phobius"/>
    </source>
</evidence>
<keyword evidence="1" id="KW-1188">Viral release from host cell</keyword>
<dbReference type="AlphaFoldDB" id="A0A6N9UAV9"/>
<keyword evidence="3" id="KW-1133">Transmembrane helix</keyword>
<sequence>MALRVGELFASLRMDDSAFRQGLTSARAQLAGAGQSATDMGKTLTTGVSLPLAGVAATALKMGGDFQASMNRVKAVSGATGEEFKDLQNLAKEMGSTTQFSASEAADAMGFLAMAGMNATDVTTALPGVLDLAAAGSLDLASAADIATNILSGYGMETKDLAHLNDVLAKTFTSTNVDMRMLGDSFKYVAPVASSAGLSIEEAAASIGMMGNAGIQGSEAGTALRGALAALLKPTGDTQKTLDKLGVSVKNSKGELRPMVEIVKQLEESGADTADMMSIFGIEAGPAMQALVSQGSGALKDLTKDLVNSGGTAKEIGDVQMQGLNGSLMGLKSAFEGLMIAIAESGLMDWAEKFATKLTAVVSAMSQTDSATLRVITVIGLVVAAVGPLLLIFGKAVTMVDGAITGLVKFGQVARKAAVAIRAMSAAMFANPIGLIVLGIVALIAALVLAYKKVEWFRDIVDGAWAKIKAAFEKFMVAAQPIFDALQELFVQVGDSASEMWTTVQPYLAQLGELFMTILGVIGEAVQGWIIIIQELWSRWGENIIGMVRGAWEIVSSVIVGALGIIQGVIQVFTSLITGDWSGAWEGIQTIFSSVWDMIGGILSGALEFLQNLLSIAWDAISSVASKAWGKILDFFRGIPGKVVGFFSNWSLPGIIATHWQSVKDGTSRKAGEMLTYVKGLPKKIVGYFGDFGGMLFSKGQDLVRGLWEGIKGMGGWLAGQLTSFAKSAIPGPIAKALGIHSPSTLMRDAIGRWIPAGIIDGIEAGAGALDRTMQNLVTPPPALPSLSPAMAGGGGMGLSFGSSSPTIHIENWNAAENGSPDDNARALDWLSKGRG</sequence>
<accession>A0A6N9UAV9</accession>
<organism evidence="5 6">
    <name type="scientific">Streptomyces halstedii</name>
    <dbReference type="NCBI Taxonomy" id="1944"/>
    <lineage>
        <taxon>Bacteria</taxon>
        <taxon>Bacillati</taxon>
        <taxon>Actinomycetota</taxon>
        <taxon>Actinomycetes</taxon>
        <taxon>Kitasatosporales</taxon>
        <taxon>Streptomycetaceae</taxon>
        <taxon>Streptomyces</taxon>
    </lineage>
</organism>
<evidence type="ECO:0000259" key="4">
    <source>
        <dbReference type="Pfam" id="PF10145"/>
    </source>
</evidence>
<feature type="domain" description="Phage tail tape measure protein" evidence="4">
    <location>
        <begin position="88"/>
        <end position="273"/>
    </location>
</feature>
<feature type="region of interest" description="Disordered" evidence="2">
    <location>
        <begin position="814"/>
        <end position="836"/>
    </location>
</feature>
<evidence type="ECO:0000256" key="2">
    <source>
        <dbReference type="SAM" id="MobiDB-lite"/>
    </source>
</evidence>
<feature type="transmembrane region" description="Helical" evidence="3">
    <location>
        <begin position="371"/>
        <end position="393"/>
    </location>
</feature>
<dbReference type="RefSeq" id="WP_164349346.1">
    <property type="nucleotide sequence ID" value="NZ_JAAGLQ010000648.1"/>
</dbReference>
<reference evidence="5 6" key="1">
    <citation type="submission" date="2020-01" db="EMBL/GenBank/DDBJ databases">
        <title>Insect and environment-associated Actinomycetes.</title>
        <authorList>
            <person name="Currrie C."/>
            <person name="Chevrette M."/>
            <person name="Carlson C."/>
            <person name="Stubbendieck R."/>
            <person name="Wendt-Pienkowski E."/>
        </authorList>
    </citation>
    <scope>NUCLEOTIDE SEQUENCE [LARGE SCALE GENOMIC DNA]</scope>
    <source>
        <strain evidence="5 6">SID11342</strain>
    </source>
</reference>
<dbReference type="EMBL" id="JAAGLQ010000648">
    <property type="protein sequence ID" value="NEA19812.1"/>
    <property type="molecule type" value="Genomic_DNA"/>
</dbReference>
<protein>
    <submittedName>
        <fullName evidence="5">Phage tail tape measure protein</fullName>
    </submittedName>
</protein>
<dbReference type="InterPro" id="IPR010090">
    <property type="entry name" value="Phage_tape_meas"/>
</dbReference>
<dbReference type="PANTHER" id="PTHR37813:SF1">
    <property type="entry name" value="FELS-2 PROPHAGE PROTEIN"/>
    <property type="match status" value="1"/>
</dbReference>
<feature type="transmembrane region" description="Helical" evidence="3">
    <location>
        <begin position="429"/>
        <end position="451"/>
    </location>
</feature>
<dbReference type="Proteomes" id="UP000471293">
    <property type="component" value="Unassembled WGS sequence"/>
</dbReference>
<proteinExistence type="predicted"/>
<dbReference type="PANTHER" id="PTHR37813">
    <property type="entry name" value="FELS-2 PROPHAGE PROTEIN"/>
    <property type="match status" value="1"/>
</dbReference>
<dbReference type="NCBIfam" id="TIGR01760">
    <property type="entry name" value="tape_meas_TP901"/>
    <property type="match status" value="1"/>
</dbReference>
<dbReference type="Pfam" id="PF10145">
    <property type="entry name" value="PhageMin_Tail"/>
    <property type="match status" value="1"/>
</dbReference>
<evidence type="ECO:0000313" key="5">
    <source>
        <dbReference type="EMBL" id="NEA19812.1"/>
    </source>
</evidence>
<evidence type="ECO:0000313" key="6">
    <source>
        <dbReference type="Proteomes" id="UP000471293"/>
    </source>
</evidence>
<evidence type="ECO:0000256" key="1">
    <source>
        <dbReference type="ARBA" id="ARBA00022612"/>
    </source>
</evidence>
<feature type="transmembrane region" description="Helical" evidence="3">
    <location>
        <begin position="514"/>
        <end position="533"/>
    </location>
</feature>
<comment type="caution">
    <text evidence="5">The sequence shown here is derived from an EMBL/GenBank/DDBJ whole genome shotgun (WGS) entry which is preliminary data.</text>
</comment>
<name>A0A6N9UAV9_STRHA</name>
<feature type="transmembrane region" description="Helical" evidence="3">
    <location>
        <begin position="554"/>
        <end position="578"/>
    </location>
</feature>
<keyword evidence="3" id="KW-0812">Transmembrane</keyword>
<gene>
    <name evidence="5" type="ORF">G3I29_31040</name>
</gene>
<keyword evidence="3" id="KW-0472">Membrane</keyword>